<evidence type="ECO:0000313" key="4">
    <source>
        <dbReference type="Proteomes" id="UP001642483"/>
    </source>
</evidence>
<dbReference type="InterPro" id="IPR011042">
    <property type="entry name" value="6-blade_b-propeller_TolB-like"/>
</dbReference>
<dbReference type="PANTHER" id="PTHR24104:SF25">
    <property type="entry name" value="PROTEIN LIN-41"/>
    <property type="match status" value="1"/>
</dbReference>
<keyword evidence="4" id="KW-1185">Reference proteome</keyword>
<dbReference type="PANTHER" id="PTHR24104">
    <property type="entry name" value="E3 UBIQUITIN-PROTEIN LIGASE NHLRC1-RELATED"/>
    <property type="match status" value="1"/>
</dbReference>
<dbReference type="PROSITE" id="PS51125">
    <property type="entry name" value="NHL"/>
    <property type="match status" value="1"/>
</dbReference>
<dbReference type="InterPro" id="IPR001258">
    <property type="entry name" value="NHL_repeat"/>
</dbReference>
<dbReference type="Proteomes" id="UP001642483">
    <property type="component" value="Unassembled WGS sequence"/>
</dbReference>
<dbReference type="InterPro" id="IPR050952">
    <property type="entry name" value="TRIM-NHL_E3_ligases"/>
</dbReference>
<reference evidence="3 4" key="1">
    <citation type="submission" date="2024-02" db="EMBL/GenBank/DDBJ databases">
        <authorList>
            <person name="Daric V."/>
            <person name="Darras S."/>
        </authorList>
    </citation>
    <scope>NUCLEOTIDE SEQUENCE [LARGE SCALE GENOMIC DNA]</scope>
</reference>
<accession>A0ABP0FS59</accession>
<proteinExistence type="predicted"/>
<gene>
    <name evidence="3" type="ORF">CVLEPA_LOCUS13126</name>
</gene>
<comment type="caution">
    <text evidence="3">The sequence shown here is derived from an EMBL/GenBank/DDBJ whole genome shotgun (WGS) entry which is preliminary data.</text>
</comment>
<sequence length="373" mass="42097">MADCAWNSLVSANKKAELKFRNVNPTLKYCLGCEYPATKRDLYPRRPKPATLLDIITKPHKGFEFLSIPDLTFLHQSDHIVTSEFASVNYPYGRVTVFDVKGDVITTFPPKDTRKDIHLFGITSLPNDDVAICTGDGVSIWNLDGRMVSHMTQPTVENCCHVTLMQNHLLATTCITKEDGKCVTMWDPKSGKVTSQFGSRPEVIELNPLKQKQKILIRNRDIRLPWFIASDSSLNVFISDRTAQCVKVYDSTSGKYLRRFDAAGVDTRCAKGSLMPQGICVDDDDNIFVADEVSSSVLIFDKHGEKVRQLPLKIDPKEDQVWALALNNNHELTCGKRNPAISPTRKMALSFSHRKPRGHVYNLSFCDHYSIRF</sequence>
<name>A0ABP0FS59_CLALP</name>
<protein>
    <submittedName>
        <fullName evidence="3">Uncharacterized protein</fullName>
    </submittedName>
</protein>
<dbReference type="SUPFAM" id="SSF63829">
    <property type="entry name" value="Calcium-dependent phosphotriesterase"/>
    <property type="match status" value="1"/>
</dbReference>
<evidence type="ECO:0000256" key="1">
    <source>
        <dbReference type="ARBA" id="ARBA00022737"/>
    </source>
</evidence>
<evidence type="ECO:0000256" key="2">
    <source>
        <dbReference type="PROSITE-ProRule" id="PRU00504"/>
    </source>
</evidence>
<feature type="repeat" description="NHL" evidence="2">
    <location>
        <begin position="275"/>
        <end position="303"/>
    </location>
</feature>
<evidence type="ECO:0000313" key="3">
    <source>
        <dbReference type="EMBL" id="CAK8682466.1"/>
    </source>
</evidence>
<organism evidence="3 4">
    <name type="scientific">Clavelina lepadiformis</name>
    <name type="common">Light-bulb sea squirt</name>
    <name type="synonym">Ascidia lepadiformis</name>
    <dbReference type="NCBI Taxonomy" id="159417"/>
    <lineage>
        <taxon>Eukaryota</taxon>
        <taxon>Metazoa</taxon>
        <taxon>Chordata</taxon>
        <taxon>Tunicata</taxon>
        <taxon>Ascidiacea</taxon>
        <taxon>Aplousobranchia</taxon>
        <taxon>Clavelinidae</taxon>
        <taxon>Clavelina</taxon>
    </lineage>
</organism>
<keyword evidence="1" id="KW-0677">Repeat</keyword>
<dbReference type="Pfam" id="PF01436">
    <property type="entry name" value="NHL"/>
    <property type="match status" value="1"/>
</dbReference>
<dbReference type="EMBL" id="CAWYQH010000090">
    <property type="protein sequence ID" value="CAK8682466.1"/>
    <property type="molecule type" value="Genomic_DNA"/>
</dbReference>
<dbReference type="Gene3D" id="2.120.10.30">
    <property type="entry name" value="TolB, C-terminal domain"/>
    <property type="match status" value="1"/>
</dbReference>